<dbReference type="RefSeq" id="XP_038751616.1">
    <property type="nucleotide sequence ID" value="XM_038882911.1"/>
</dbReference>
<dbReference type="InterPro" id="IPR008984">
    <property type="entry name" value="SMAD_FHA_dom_sf"/>
</dbReference>
<reference evidence="4" key="1">
    <citation type="submission" date="2020-03" db="EMBL/GenBank/DDBJ databases">
        <authorList>
            <person name="He L."/>
        </authorList>
    </citation>
    <scope>NUCLEOTIDE SEQUENCE</scope>
    <source>
        <strain evidence="4">CkLH20</strain>
    </source>
</reference>
<feature type="compositionally biased region" description="Low complexity" evidence="1">
    <location>
        <begin position="533"/>
        <end position="544"/>
    </location>
</feature>
<dbReference type="Pfam" id="PF00498">
    <property type="entry name" value="FHA"/>
    <property type="match status" value="1"/>
</dbReference>
<dbReference type="Gene3D" id="2.60.200.20">
    <property type="match status" value="1"/>
</dbReference>
<keyword evidence="2" id="KW-0812">Transmembrane</keyword>
<dbReference type="SUPFAM" id="SSF49879">
    <property type="entry name" value="SMAD/FHA domain"/>
    <property type="match status" value="1"/>
</dbReference>
<feature type="compositionally biased region" description="Polar residues" evidence="1">
    <location>
        <begin position="651"/>
        <end position="667"/>
    </location>
</feature>
<feature type="compositionally biased region" description="Acidic residues" evidence="1">
    <location>
        <begin position="164"/>
        <end position="176"/>
    </location>
</feature>
<feature type="compositionally biased region" description="Polar residues" evidence="1">
    <location>
        <begin position="545"/>
        <end position="563"/>
    </location>
</feature>
<dbReference type="EMBL" id="JAATWM020000001">
    <property type="protein sequence ID" value="KAF9882155.1"/>
    <property type="molecule type" value="Genomic_DNA"/>
</dbReference>
<dbReference type="PANTHER" id="PTHR15715">
    <property type="entry name" value="CENTROSOMAL PROTEIN OF 170 KDA"/>
    <property type="match status" value="1"/>
</dbReference>
<keyword evidence="2" id="KW-0472">Membrane</keyword>
<evidence type="ECO:0000256" key="2">
    <source>
        <dbReference type="SAM" id="Phobius"/>
    </source>
</evidence>
<gene>
    <name evidence="4" type="ORF">CkaCkLH20_00191</name>
</gene>
<feature type="compositionally biased region" description="Acidic residues" evidence="1">
    <location>
        <begin position="324"/>
        <end position="370"/>
    </location>
</feature>
<feature type="domain" description="FHA" evidence="3">
    <location>
        <begin position="46"/>
        <end position="106"/>
    </location>
</feature>
<evidence type="ECO:0000313" key="4">
    <source>
        <dbReference type="EMBL" id="KAF9882155.1"/>
    </source>
</evidence>
<evidence type="ECO:0000256" key="1">
    <source>
        <dbReference type="SAM" id="MobiDB-lite"/>
    </source>
</evidence>
<dbReference type="PROSITE" id="PS50006">
    <property type="entry name" value="FHA_DOMAIN"/>
    <property type="match status" value="1"/>
</dbReference>
<protein>
    <recommendedName>
        <fullName evidence="3">FHA domain-containing protein</fullName>
    </recommendedName>
</protein>
<organism evidence="4 5">
    <name type="scientific">Colletotrichum karsti</name>
    <dbReference type="NCBI Taxonomy" id="1095194"/>
    <lineage>
        <taxon>Eukaryota</taxon>
        <taxon>Fungi</taxon>
        <taxon>Dikarya</taxon>
        <taxon>Ascomycota</taxon>
        <taxon>Pezizomycotina</taxon>
        <taxon>Sordariomycetes</taxon>
        <taxon>Hypocreomycetidae</taxon>
        <taxon>Glomerellales</taxon>
        <taxon>Glomerellaceae</taxon>
        <taxon>Colletotrichum</taxon>
        <taxon>Colletotrichum boninense species complex</taxon>
    </lineage>
</organism>
<evidence type="ECO:0000259" key="3">
    <source>
        <dbReference type="PROSITE" id="PS50006"/>
    </source>
</evidence>
<dbReference type="InterPro" id="IPR051176">
    <property type="entry name" value="Cent_Immune-Sig_Mod"/>
</dbReference>
<name>A0A9P6IG46_9PEZI</name>
<dbReference type="SMART" id="SM00240">
    <property type="entry name" value="FHA"/>
    <property type="match status" value="1"/>
</dbReference>
<feature type="region of interest" description="Disordered" evidence="1">
    <location>
        <begin position="647"/>
        <end position="668"/>
    </location>
</feature>
<feature type="transmembrane region" description="Helical" evidence="2">
    <location>
        <begin position="705"/>
        <end position="726"/>
    </location>
</feature>
<dbReference type="OrthoDB" id="4096268at2759"/>
<accession>A0A9P6IG46</accession>
<dbReference type="GO" id="GO:0005737">
    <property type="term" value="C:cytoplasm"/>
    <property type="evidence" value="ECO:0007669"/>
    <property type="project" value="TreeGrafter"/>
</dbReference>
<dbReference type="GeneID" id="62155985"/>
<evidence type="ECO:0000313" key="5">
    <source>
        <dbReference type="Proteomes" id="UP000781932"/>
    </source>
</evidence>
<feature type="compositionally biased region" description="Basic and acidic residues" evidence="1">
    <location>
        <begin position="516"/>
        <end position="525"/>
    </location>
</feature>
<keyword evidence="5" id="KW-1185">Reference proteome</keyword>
<dbReference type="AlphaFoldDB" id="A0A9P6IG46"/>
<reference evidence="4" key="2">
    <citation type="submission" date="2020-11" db="EMBL/GenBank/DDBJ databases">
        <title>Whole genome sequencing of Colletotrichum sp.</title>
        <authorList>
            <person name="Li H."/>
        </authorList>
    </citation>
    <scope>NUCLEOTIDE SEQUENCE</scope>
    <source>
        <strain evidence="4">CkLH20</strain>
    </source>
</reference>
<dbReference type="Proteomes" id="UP000781932">
    <property type="component" value="Unassembled WGS sequence"/>
</dbReference>
<proteinExistence type="predicted"/>
<feature type="region of interest" description="Disordered" evidence="1">
    <location>
        <begin position="147"/>
        <end position="178"/>
    </location>
</feature>
<comment type="caution">
    <text evidence="4">The sequence shown here is derived from an EMBL/GenBank/DDBJ whole genome shotgun (WGS) entry which is preliminary data.</text>
</comment>
<dbReference type="PANTHER" id="PTHR15715:SF37">
    <property type="entry name" value="LD47843P"/>
    <property type="match status" value="1"/>
</dbReference>
<feature type="region of interest" description="Disordered" evidence="1">
    <location>
        <begin position="248"/>
        <end position="370"/>
    </location>
</feature>
<feature type="region of interest" description="Disordered" evidence="1">
    <location>
        <begin position="516"/>
        <end position="563"/>
    </location>
</feature>
<dbReference type="InterPro" id="IPR000253">
    <property type="entry name" value="FHA_dom"/>
</dbReference>
<feature type="compositionally biased region" description="Acidic residues" evidence="1">
    <location>
        <begin position="282"/>
        <end position="302"/>
    </location>
</feature>
<keyword evidence="2" id="KW-1133">Transmembrane helix</keyword>
<sequence length="731" mass="80399">MASGQKQLARSVLLTFSTCHAPPEFEYPERRILLESKGTDTPTPSIKIGRTSKRFQELGAKENNLFFDSPVMSRDHAELLVDWYHKKVFIKDTSSLHGTHLNNSRLRSDEKRELAHGDILKFGIDIQRSTETFPPCTVEVQWEWNPAPHSPEKINNRPAFQVPDDYDTSDDDDDESDVRATVEKIRKIEQYRSIRSFGNMPSIDLTRESPKPGPVEGRSVIVIDDDVPKAATPEVVVSEVTVSNVPAIATSSQPTSDAVLDIDAPHEDDPQMYDHPLRPLDLDSDSDNELVDEALPPYDDDVSSQSDSSAEEDICLSDSLSGSDSEEDQSNDEQDINDSDSEQDASGDEEDIESPMDYDMNDNDSVDDEYESQVDEPTWEIPTTTLEQSVYGKVANVPIPQVPSQHITNLPVFPNISVLSSTSTLPRTPWTQLPQQGAEELKLPPLLGQRNFPDLLTAQPSDINSSHRPMLYVPPPMPLERNPWLPQNDGPSAEDLGQMTGKPEYFAAREHNKAKMEREEVREPSPEPIQSVAATKATDDNTTTQPSSTPVEAPKSTQIPQSAWMTPGNRFINSPQEPPLLLRKASPEYDMTSAYQFQQSKLQASTMPTSIPHVAVDSIQAPVKELAKSPKRKADDISSLLPEEQAVEVSASATEQPNGETSQSATPTGEAAVANVASNDIIVSTNTKTEQPPAKRLRFLPSWKGVGTFGAGISAGGIMLASMLAMSAPNL</sequence>